<sequence>MESEYALKLTRALRDYDLDGLIGLIKPQMAWPPKQLHANLRPIFSAASSDQINLLHPPADFQTWLQTPLRQTVRGPMTAKPNTINARTATLSALYNHLIDEGLLLTHPLRGLERTPVIRTPDPLPSPEEIARLLAEAQADPALFAALTLIYHHGLQVTEILSLQWPAFHYDDGTLLRKKTATRLDQASYAALDRLLAGVGGPLAQPQHRIFPYDTQDALRLRIFQTCRQAGLAFIHPVRLRKAALRDFVLSPDQAGFLSVQAFELAEKLARDLESGV</sequence>
<protein>
    <recommendedName>
        <fullName evidence="4">Tyr recombinase domain-containing protein</fullName>
    </recommendedName>
</protein>
<evidence type="ECO:0000256" key="1">
    <source>
        <dbReference type="ARBA" id="ARBA00023172"/>
    </source>
</evidence>
<proteinExistence type="predicted"/>
<dbReference type="RefSeq" id="WP_353540286.1">
    <property type="nucleotide sequence ID" value="NZ_BAABRN010000001.1"/>
</dbReference>
<evidence type="ECO:0008006" key="4">
    <source>
        <dbReference type="Google" id="ProtNLM"/>
    </source>
</evidence>
<evidence type="ECO:0000313" key="3">
    <source>
        <dbReference type="Proteomes" id="UP001458946"/>
    </source>
</evidence>
<dbReference type="SUPFAM" id="SSF56349">
    <property type="entry name" value="DNA breaking-rejoining enzymes"/>
    <property type="match status" value="1"/>
</dbReference>
<accession>A0ABP9V6I2</accession>
<dbReference type="Gene3D" id="1.10.443.10">
    <property type="entry name" value="Intergrase catalytic core"/>
    <property type="match status" value="1"/>
</dbReference>
<dbReference type="InterPro" id="IPR013762">
    <property type="entry name" value="Integrase-like_cat_sf"/>
</dbReference>
<keyword evidence="1" id="KW-0233">DNA recombination</keyword>
<comment type="caution">
    <text evidence="2">The sequence shown here is derived from an EMBL/GenBank/DDBJ whole genome shotgun (WGS) entry which is preliminary data.</text>
</comment>
<name>A0ABP9V6I2_9DEIO</name>
<evidence type="ECO:0000313" key="2">
    <source>
        <dbReference type="EMBL" id="GAA5500291.1"/>
    </source>
</evidence>
<organism evidence="2 3">
    <name type="scientific">Deinococcus xinjiangensis</name>
    <dbReference type="NCBI Taxonomy" id="457454"/>
    <lineage>
        <taxon>Bacteria</taxon>
        <taxon>Thermotogati</taxon>
        <taxon>Deinococcota</taxon>
        <taxon>Deinococci</taxon>
        <taxon>Deinococcales</taxon>
        <taxon>Deinococcaceae</taxon>
        <taxon>Deinococcus</taxon>
    </lineage>
</organism>
<dbReference type="Proteomes" id="UP001458946">
    <property type="component" value="Unassembled WGS sequence"/>
</dbReference>
<dbReference type="EMBL" id="BAABRN010000001">
    <property type="protein sequence ID" value="GAA5500291.1"/>
    <property type="molecule type" value="Genomic_DNA"/>
</dbReference>
<gene>
    <name evidence="2" type="ORF">Dxin01_00011</name>
</gene>
<reference evidence="2 3" key="1">
    <citation type="submission" date="2024-02" db="EMBL/GenBank/DDBJ databases">
        <title>Deinococcus xinjiangensis NBRC 107630.</title>
        <authorList>
            <person name="Ichikawa N."/>
            <person name="Katano-Makiyama Y."/>
            <person name="Hidaka K."/>
        </authorList>
    </citation>
    <scope>NUCLEOTIDE SEQUENCE [LARGE SCALE GENOMIC DNA]</scope>
    <source>
        <strain evidence="2 3">NBRC 107630</strain>
    </source>
</reference>
<dbReference type="InterPro" id="IPR011010">
    <property type="entry name" value="DNA_brk_join_enz"/>
</dbReference>
<keyword evidence="3" id="KW-1185">Reference proteome</keyword>